<dbReference type="NCBIfam" id="TIGR01733">
    <property type="entry name" value="AA-adenyl-dom"/>
    <property type="match status" value="1"/>
</dbReference>
<feature type="domain" description="Carrier" evidence="5">
    <location>
        <begin position="1118"/>
        <end position="1191"/>
    </location>
</feature>
<dbReference type="GO" id="GO:0044550">
    <property type="term" value="P:secondary metabolite biosynthetic process"/>
    <property type="evidence" value="ECO:0007669"/>
    <property type="project" value="TreeGrafter"/>
</dbReference>
<dbReference type="SUPFAM" id="SSF56801">
    <property type="entry name" value="Acetyl-CoA synthetase-like"/>
    <property type="match status" value="1"/>
</dbReference>
<dbReference type="SUPFAM" id="SSF47336">
    <property type="entry name" value="ACP-like"/>
    <property type="match status" value="2"/>
</dbReference>
<dbReference type="STRING" id="363999.A0A439DBV1"/>
<dbReference type="EMBL" id="RYZI01000066">
    <property type="protein sequence ID" value="RWA11889.1"/>
    <property type="molecule type" value="Genomic_DNA"/>
</dbReference>
<reference evidence="6 7" key="1">
    <citation type="submission" date="2018-12" db="EMBL/GenBank/DDBJ databases">
        <title>Draft genome sequence of Xylaria grammica IHI A82.</title>
        <authorList>
            <person name="Buettner E."/>
            <person name="Kellner H."/>
        </authorList>
    </citation>
    <scope>NUCLEOTIDE SEQUENCE [LARGE SCALE GENOMIC DNA]</scope>
    <source>
        <strain evidence="6 7">IHI A82</strain>
    </source>
</reference>
<dbReference type="PROSITE" id="PS00455">
    <property type="entry name" value="AMP_BINDING"/>
    <property type="match status" value="1"/>
</dbReference>
<dbReference type="GO" id="GO:0031177">
    <property type="term" value="F:phosphopantetheine binding"/>
    <property type="evidence" value="ECO:0007669"/>
    <property type="project" value="TreeGrafter"/>
</dbReference>
<dbReference type="GO" id="GO:0005737">
    <property type="term" value="C:cytoplasm"/>
    <property type="evidence" value="ECO:0007669"/>
    <property type="project" value="TreeGrafter"/>
</dbReference>
<dbReference type="Pfam" id="PF00501">
    <property type="entry name" value="AMP-binding"/>
    <property type="match status" value="1"/>
</dbReference>
<evidence type="ECO:0000313" key="7">
    <source>
        <dbReference type="Proteomes" id="UP000286045"/>
    </source>
</evidence>
<dbReference type="Pfam" id="PF00668">
    <property type="entry name" value="Condensation"/>
    <property type="match status" value="2"/>
</dbReference>
<dbReference type="Gene3D" id="3.30.300.30">
    <property type="match status" value="1"/>
</dbReference>
<protein>
    <recommendedName>
        <fullName evidence="5">Carrier domain-containing protein</fullName>
    </recommendedName>
</protein>
<dbReference type="InterPro" id="IPR009081">
    <property type="entry name" value="PP-bd_ACP"/>
</dbReference>
<feature type="domain" description="Carrier" evidence="5">
    <location>
        <begin position="27"/>
        <end position="103"/>
    </location>
</feature>
<dbReference type="PROSITE" id="PS50075">
    <property type="entry name" value="CARRIER"/>
    <property type="match status" value="2"/>
</dbReference>
<dbReference type="GO" id="GO:0043041">
    <property type="term" value="P:amino acid activation for nonribosomal peptide biosynthetic process"/>
    <property type="evidence" value="ECO:0007669"/>
    <property type="project" value="TreeGrafter"/>
</dbReference>
<keyword evidence="1" id="KW-0596">Phosphopantetheine</keyword>
<organism evidence="6 7">
    <name type="scientific">Xylaria grammica</name>
    <dbReference type="NCBI Taxonomy" id="363999"/>
    <lineage>
        <taxon>Eukaryota</taxon>
        <taxon>Fungi</taxon>
        <taxon>Dikarya</taxon>
        <taxon>Ascomycota</taxon>
        <taxon>Pezizomycotina</taxon>
        <taxon>Sordariomycetes</taxon>
        <taxon>Xylariomycetidae</taxon>
        <taxon>Xylariales</taxon>
        <taxon>Xylariaceae</taxon>
        <taxon>Xylaria</taxon>
    </lineage>
</organism>
<dbReference type="Proteomes" id="UP000286045">
    <property type="component" value="Unassembled WGS sequence"/>
</dbReference>
<dbReference type="GO" id="GO:0016874">
    <property type="term" value="F:ligase activity"/>
    <property type="evidence" value="ECO:0007669"/>
    <property type="project" value="UniProtKB-KW"/>
</dbReference>
<comment type="caution">
    <text evidence="6">The sequence shown here is derived from an EMBL/GenBank/DDBJ whole genome shotgun (WGS) entry which is preliminary data.</text>
</comment>
<dbReference type="InterPro" id="IPR001242">
    <property type="entry name" value="Condensation_dom"/>
</dbReference>
<dbReference type="CDD" id="cd05918">
    <property type="entry name" value="A_NRPS_SidN3_like"/>
    <property type="match status" value="1"/>
</dbReference>
<keyword evidence="3" id="KW-0436">Ligase</keyword>
<dbReference type="Pfam" id="PF00550">
    <property type="entry name" value="PP-binding"/>
    <property type="match status" value="2"/>
</dbReference>
<dbReference type="PANTHER" id="PTHR45527:SF12">
    <property type="entry name" value="NONRIBOSOMAL PEPTIDE SYNTHETASE IVOA"/>
    <property type="match status" value="1"/>
</dbReference>
<dbReference type="InterPro" id="IPR000873">
    <property type="entry name" value="AMP-dep_synth/lig_dom"/>
</dbReference>
<sequence length="1656" mass="181860">MTRDGYSSQRPPPPPEHQVARPTWESFYALSVEQQLRVLWAEVLHDEPSSFADDDGFFEVGGDSVTAQTLVDSARRHGINLTMKQIFLNNSIRDMASTAVLSMPGDGGDNPEFHPSAPSPWPSAGPLEDLREAVARICSVSRSVIEDVFPCTPMQRSLLGHPESKDNFYVRQFVFKLKNSSIMTAFWGAWQGTARTNPVLRSRICFLESRPGYIQAVLDETPTLNIVSNSSLRDFLTIDASTPMVPGDPYTRFCRLTDHQSGGEYFVWTIHHAVFDAVSLALILDDVSRRTRNEVVPQRPSFASFAQGLNAVSAEEEARFWSDSLASFRIGPYPTIQPETAPTSNRTMTVEHAISIKPPSGSGLTKGSMIRATWAILLRHYTGSNDVGFGAINSGRYSSASELSQMAGPTINLCPVALRVAPDEAVFAFMKRVQKQMGEMIPYEHSGISRIRAFLAPEDLPVLDFRSLLVVNHQSFASDIASSVNSLGLEFLEDEGKREQHPYPLVLTVTLSPSPLLHIEYNEEALTRSQAQNLGNHFQTILARLGEATLETRVETITPFGQHDLSQILKWNSTDYPAEETVLHDLIHQQAIKQPDSIAVHSTAAPPLTYRDIDEYSSITANRLVHRGALPGSFIAVCFEKSAWTVVAILAVLKAGCIYVPIDPEHPQKRIRDIITLVGAQRSITSKVGAQALQGHGIDIMELSPDDSCSGYELSMALPAVSPGSPAYIQFTSGSTGIPKGVLISHSAICTAIKYCGEAFGAASKWRTLQFCAHTFDLSIAEFFITLAWGGCVCVPSEVERMNDLAGVLTSLRADTLLCVPTVVNLINPADVPGLKRIVLAGEPIPQQIFTKWADNVELTAAYGPSETTPYCSGNINVGPQTSQSNIGRSIGAHMWIVSPDDHQELRAIGCVGEIVISGPLVGSGYFNDQAHTDASFVPPPEWLKVNKTSSPGLVYRSGDLARLNSDGTFSIVGRRDTQVKLRGFRIELGEIENRIMSIGSATASLAMLPPVGPCAQQLVAVVSFRKSSLTAHSDAGIRISTMYNPQLENLKRHLELALPGYMVPSVWICLEEMPLIISGKIDRKSLNQWIQAMTKDTYDTLVGYNSSESPGDEILPGSLASKLGQLWSDVLGVPLNSIGMNSQFIVCGGDSIAAMQIVSRAKQLSLDFTVRDIMSAMTFGRLVASIENRPSNVGHQTIAPRTVDDVFWWGGSVQIYAPIVASRLKDVPGVRVEYAYPTSSFAREIKKQRLINPWVFLLSWEMVVTSKIGQPISLEGLARAWKSVIKRYDVLRSIYVQDRERGLPLLQVVLDAGAADRATIEISEADADDDEPTFELAGVPSVDDCFLPHRAHFVRHGDQYYAHIELDHQVIDGWSLRLIKESLLHAYESDHSSQPRPLPAPPSHRAVVAHRNPSRECVDDQYWETVLRGMKPCLLSVPVRCEGASKQQTIRKTIVYLPEIPARDMAKFGTKYGITPASLVDAAWAMTLASHTNSPDVLFEYVVSGRNEDVPGVFEIVGLLINAVPYHLAGVLADGGLAELTGLAGKIQQQRLENDMHSTSNVREVVERRLGVAKLWNTAVNFQRRPSAVESATLKVEDLLQKSVDPWHFDVLVRALYITDDGTIRPSIEFDAAVFDVAGMNQIARGFGQFLKLIT</sequence>
<evidence type="ECO:0000256" key="2">
    <source>
        <dbReference type="ARBA" id="ARBA00022553"/>
    </source>
</evidence>
<dbReference type="PANTHER" id="PTHR45527">
    <property type="entry name" value="NONRIBOSOMAL PEPTIDE SYNTHETASE"/>
    <property type="match status" value="1"/>
</dbReference>
<dbReference type="InterPro" id="IPR010071">
    <property type="entry name" value="AA_adenyl_dom"/>
</dbReference>
<dbReference type="InterPro" id="IPR042099">
    <property type="entry name" value="ANL_N_sf"/>
</dbReference>
<dbReference type="InterPro" id="IPR045851">
    <property type="entry name" value="AMP-bd_C_sf"/>
</dbReference>
<proteinExistence type="predicted"/>
<evidence type="ECO:0000259" key="5">
    <source>
        <dbReference type="PROSITE" id="PS50075"/>
    </source>
</evidence>
<accession>A0A439DBV1</accession>
<evidence type="ECO:0000256" key="1">
    <source>
        <dbReference type="ARBA" id="ARBA00022450"/>
    </source>
</evidence>
<dbReference type="CDD" id="cd19545">
    <property type="entry name" value="FUM14_C_NRPS-like"/>
    <property type="match status" value="1"/>
</dbReference>
<evidence type="ECO:0000256" key="3">
    <source>
        <dbReference type="ARBA" id="ARBA00022598"/>
    </source>
</evidence>
<keyword evidence="7" id="KW-1185">Reference proteome</keyword>
<dbReference type="InterPro" id="IPR020845">
    <property type="entry name" value="AMP-binding_CS"/>
</dbReference>
<feature type="region of interest" description="Disordered" evidence="4">
    <location>
        <begin position="1"/>
        <end position="20"/>
    </location>
</feature>
<evidence type="ECO:0000256" key="4">
    <source>
        <dbReference type="SAM" id="MobiDB-lite"/>
    </source>
</evidence>
<dbReference type="SUPFAM" id="SSF52777">
    <property type="entry name" value="CoA-dependent acyltransferases"/>
    <property type="match status" value="4"/>
</dbReference>
<keyword evidence="2" id="KW-0597">Phosphoprotein</keyword>
<dbReference type="FunFam" id="3.30.300.30:FF:000015">
    <property type="entry name" value="Nonribosomal peptide synthase SidD"/>
    <property type="match status" value="1"/>
</dbReference>
<dbReference type="InterPro" id="IPR023213">
    <property type="entry name" value="CAT-like_dom_sf"/>
</dbReference>
<name>A0A439DBV1_9PEZI</name>
<dbReference type="Gene3D" id="3.40.50.12780">
    <property type="entry name" value="N-terminal domain of ligase-like"/>
    <property type="match status" value="1"/>
</dbReference>
<evidence type="ECO:0000313" key="6">
    <source>
        <dbReference type="EMBL" id="RWA11889.1"/>
    </source>
</evidence>
<gene>
    <name evidence="6" type="ORF">EKO27_g3185</name>
</gene>
<dbReference type="InterPro" id="IPR036736">
    <property type="entry name" value="ACP-like_sf"/>
</dbReference>
<dbReference type="Gene3D" id="1.10.1200.10">
    <property type="entry name" value="ACP-like"/>
    <property type="match status" value="2"/>
</dbReference>
<dbReference type="Gene3D" id="3.30.559.10">
    <property type="entry name" value="Chloramphenicol acetyltransferase-like domain"/>
    <property type="match status" value="2"/>
</dbReference>
<dbReference type="Gene3D" id="3.30.559.30">
    <property type="entry name" value="Nonribosomal peptide synthetase, condensation domain"/>
    <property type="match status" value="2"/>
</dbReference>